<proteinExistence type="predicted"/>
<dbReference type="AlphaFoldDB" id="J1JG89"/>
<dbReference type="PATRIC" id="fig|1094564.3.peg.1698"/>
<protein>
    <submittedName>
        <fullName evidence="2">Uncharacterized protein</fullName>
    </submittedName>
</protein>
<organism evidence="2 3">
    <name type="scientific">Cardidatus Bartonella washoeensis 085-0475</name>
    <dbReference type="NCBI Taxonomy" id="1094564"/>
    <lineage>
        <taxon>Bacteria</taxon>
        <taxon>Pseudomonadati</taxon>
        <taxon>Pseudomonadota</taxon>
        <taxon>Alphaproteobacteria</taxon>
        <taxon>Hyphomicrobiales</taxon>
        <taxon>Bartonellaceae</taxon>
        <taxon>Bartonella</taxon>
    </lineage>
</organism>
<keyword evidence="1" id="KW-0812">Transmembrane</keyword>
<feature type="transmembrane region" description="Helical" evidence="1">
    <location>
        <begin position="40"/>
        <end position="61"/>
    </location>
</feature>
<name>J1JG89_9HYPH</name>
<evidence type="ECO:0000313" key="2">
    <source>
        <dbReference type="EMBL" id="EJF83150.1"/>
    </source>
</evidence>
<comment type="caution">
    <text evidence="2">The sequence shown here is derived from an EMBL/GenBank/DDBJ whole genome shotgun (WGS) entry which is preliminary data.</text>
</comment>
<gene>
    <name evidence="2" type="ORF">MCW_01444</name>
</gene>
<reference evidence="2 3" key="1">
    <citation type="submission" date="2012-03" db="EMBL/GenBank/DDBJ databases">
        <title>The Genome Sequence of Bartonella washoensis 085-0475.</title>
        <authorList>
            <consortium name="The Broad Institute Genome Sequencing Platform"/>
            <consortium name="The Broad Institute Genome Sequencing Center for Infectious Disease"/>
            <person name="Feldgarden M."/>
            <person name="Kirby J."/>
            <person name="Kosoy M."/>
            <person name="Birtles R."/>
            <person name="Probert W.S."/>
            <person name="Chiaraviglio L."/>
            <person name="Young S.K."/>
            <person name="Zeng Q."/>
            <person name="Gargeya S."/>
            <person name="Fitzgerald M."/>
            <person name="Haas B."/>
            <person name="Abouelleil A."/>
            <person name="Alvarado L."/>
            <person name="Arachchi H.M."/>
            <person name="Berlin A."/>
            <person name="Chapman S.B."/>
            <person name="Gearin G."/>
            <person name="Goldberg J."/>
            <person name="Griggs A."/>
            <person name="Gujja S."/>
            <person name="Hansen M."/>
            <person name="Heiman D."/>
            <person name="Howarth C."/>
            <person name="Larimer J."/>
            <person name="Lui A."/>
            <person name="MacDonald P.J.P."/>
            <person name="McCowen C."/>
            <person name="Montmayeur A."/>
            <person name="Murphy C."/>
            <person name="Neiman D."/>
            <person name="Pearson M."/>
            <person name="Priest M."/>
            <person name="Roberts A."/>
            <person name="Saif S."/>
            <person name="Shea T."/>
            <person name="Sisk P."/>
            <person name="Stolte C."/>
            <person name="Sykes S."/>
            <person name="Wortman J."/>
            <person name="Nusbaum C."/>
            <person name="Birren B."/>
        </authorList>
    </citation>
    <scope>NUCLEOTIDE SEQUENCE [LARGE SCALE GENOMIC DNA]</scope>
    <source>
        <strain evidence="2 3">085-0475</strain>
    </source>
</reference>
<keyword evidence="1" id="KW-0472">Membrane</keyword>
<evidence type="ECO:0000313" key="3">
    <source>
        <dbReference type="Proteomes" id="UP000002646"/>
    </source>
</evidence>
<sequence length="75" mass="8284">MNRPQTLAVTYGSYHAIRMLIGVYHAIFLISMGVTLSQLALLQVVFSITVLLLDFPCAVLLTGIDVNTQSQLEFL</sequence>
<keyword evidence="1" id="KW-1133">Transmembrane helix</keyword>
<dbReference type="Proteomes" id="UP000002646">
    <property type="component" value="Unassembled WGS sequence"/>
</dbReference>
<dbReference type="EMBL" id="AILX01000030">
    <property type="protein sequence ID" value="EJF83150.1"/>
    <property type="molecule type" value="Genomic_DNA"/>
</dbReference>
<dbReference type="HOGENOM" id="CLU_2663642_0_0_5"/>
<accession>J1JG89</accession>
<dbReference type="STRING" id="1094564.MCW_01444"/>
<evidence type="ECO:0000256" key="1">
    <source>
        <dbReference type="SAM" id="Phobius"/>
    </source>
</evidence>
<feature type="transmembrane region" description="Helical" evidence="1">
    <location>
        <begin position="12"/>
        <end position="34"/>
    </location>
</feature>